<protein>
    <submittedName>
        <fullName evidence="2">Uncharacterized protein</fullName>
    </submittedName>
</protein>
<evidence type="ECO:0000256" key="1">
    <source>
        <dbReference type="SAM" id="MobiDB-lite"/>
    </source>
</evidence>
<comment type="caution">
    <text evidence="2">The sequence shown here is derived from an EMBL/GenBank/DDBJ whole genome shotgun (WGS) entry which is preliminary data.</text>
</comment>
<name>A0AAW9QSH2_9CHRO</name>
<dbReference type="Proteomes" id="UP001328733">
    <property type="component" value="Unassembled WGS sequence"/>
</dbReference>
<sequence length="255" mass="30562">MIQEIAEQINKEEIRQYWSFLESMPFSIDKKELIEQKIRNALDKVQDTRELDTIIAIFEDLQKEVDSIVRSIPNFENNPTIILLLLALLMLRDFYYGVQSLEDLENAKATPEIYWSVLYNCVDRLEGVLARIKQIQNIIPLNQRNELVTFIEIIFQKILLEIDRYPEEEQFHNEQVAIRRTVLSGFQLSQWIREQSEVTRKMQAREKALQKLKQRVESRKNQERQETRGDQDLQDDFYQLMDSFRPKGWKLYTNE</sequence>
<dbReference type="RefSeq" id="WP_332864365.1">
    <property type="nucleotide sequence ID" value="NZ_JBAFSM010000011.1"/>
</dbReference>
<dbReference type="AlphaFoldDB" id="A0AAW9QSH2"/>
<proteinExistence type="predicted"/>
<accession>A0AAW9QSH2</accession>
<evidence type="ECO:0000313" key="3">
    <source>
        <dbReference type="Proteomes" id="UP001328733"/>
    </source>
</evidence>
<keyword evidence="3" id="KW-1185">Reference proteome</keyword>
<feature type="compositionally biased region" description="Basic and acidic residues" evidence="1">
    <location>
        <begin position="214"/>
        <end position="231"/>
    </location>
</feature>
<feature type="region of interest" description="Disordered" evidence="1">
    <location>
        <begin position="214"/>
        <end position="234"/>
    </location>
</feature>
<dbReference type="EMBL" id="JBAFSM010000011">
    <property type="protein sequence ID" value="MEG3436897.1"/>
    <property type="molecule type" value="Genomic_DNA"/>
</dbReference>
<evidence type="ECO:0000313" key="2">
    <source>
        <dbReference type="EMBL" id="MEG3436897.1"/>
    </source>
</evidence>
<reference evidence="2 3" key="1">
    <citation type="submission" date="2024-01" db="EMBL/GenBank/DDBJ databases">
        <title>Genomic insights into the taxonomy and metabolism of the cyanobacterium Pannus brasiliensis CCIBt3594.</title>
        <authorList>
            <person name="Machado M."/>
            <person name="Botero N.B."/>
            <person name="Andreote A.P.D."/>
            <person name="Feitosa A.M.T."/>
            <person name="Popin R."/>
            <person name="Sivonen K."/>
            <person name="Fiore M.F."/>
        </authorList>
    </citation>
    <scope>NUCLEOTIDE SEQUENCE [LARGE SCALE GENOMIC DNA]</scope>
    <source>
        <strain evidence="2 3">CCIBt3594</strain>
    </source>
</reference>
<gene>
    <name evidence="2" type="ORF">V0288_07175</name>
</gene>
<organism evidence="2 3">
    <name type="scientific">Pannus brasiliensis CCIBt3594</name>
    <dbReference type="NCBI Taxonomy" id="1427578"/>
    <lineage>
        <taxon>Bacteria</taxon>
        <taxon>Bacillati</taxon>
        <taxon>Cyanobacteriota</taxon>
        <taxon>Cyanophyceae</taxon>
        <taxon>Oscillatoriophycideae</taxon>
        <taxon>Chroococcales</taxon>
        <taxon>Microcystaceae</taxon>
        <taxon>Pannus</taxon>
    </lineage>
</organism>